<keyword evidence="5" id="KW-1185">Reference proteome</keyword>
<evidence type="ECO:0000256" key="3">
    <source>
        <dbReference type="SAM" id="Phobius"/>
    </source>
</evidence>
<evidence type="ECO:0000256" key="2">
    <source>
        <dbReference type="SAM" id="MobiDB-lite"/>
    </source>
</evidence>
<comment type="caution">
    <text evidence="4">The sequence shown here is derived from an EMBL/GenBank/DDBJ whole genome shotgun (WGS) entry which is preliminary data.</text>
</comment>
<dbReference type="EMBL" id="CATQJL010000223">
    <property type="protein sequence ID" value="CAJ0599976.1"/>
    <property type="molecule type" value="Genomic_DNA"/>
</dbReference>
<feature type="coiled-coil region" evidence="1">
    <location>
        <begin position="248"/>
        <end position="275"/>
    </location>
</feature>
<feature type="region of interest" description="Disordered" evidence="2">
    <location>
        <begin position="295"/>
        <end position="361"/>
    </location>
</feature>
<sequence>MSIPDSRGNVSTVKATLNRLKAECKQIWKDLRNKEQMQFFWPLNTPLEVHELVGPERFDASSPRYQMPFFWTSTGVPATPSWAMLVCLIECAFGLFGYSLNVLHFLLNIFTCEDKRLPGFIFFVTVAQYSIFYSFKVLFVVAILERRAHLLLVQLWFQYATCVFILLDAAFALAADLGGYPEENVYCRRDPPLIRIVAVSSLVFLFAQLYLRAMTVPVYNFISDARKFRKVLQNSKSRYRKRVYFSYCSMMQEDLNKENKEKRQASRQLTMREKQEEAFKKLQLKRNVTFIQIEDEESPGSTPSVAPALVHSTPSSSISNMTLLSREVAPPSVHLGKRKPKPDRRRPVKKRKILENNGDEGELLIRRQSPSKRRQGAVRVQLEVDPKTARVLLREKLRNGVLPNFGSRQNAE</sequence>
<feature type="transmembrane region" description="Helical" evidence="3">
    <location>
        <begin position="82"/>
        <end position="107"/>
    </location>
</feature>
<feature type="transmembrane region" description="Helical" evidence="3">
    <location>
        <begin position="119"/>
        <end position="144"/>
    </location>
</feature>
<accession>A0AA36M6J8</accession>
<proteinExistence type="predicted"/>
<dbReference type="Proteomes" id="UP001176961">
    <property type="component" value="Unassembled WGS sequence"/>
</dbReference>
<keyword evidence="3" id="KW-1133">Transmembrane helix</keyword>
<name>A0AA36M6J8_CYLNA</name>
<reference evidence="4" key="1">
    <citation type="submission" date="2023-07" db="EMBL/GenBank/DDBJ databases">
        <authorList>
            <consortium name="CYATHOMIX"/>
        </authorList>
    </citation>
    <scope>NUCLEOTIDE SEQUENCE</scope>
    <source>
        <strain evidence="4">N/A</strain>
    </source>
</reference>
<evidence type="ECO:0008006" key="6">
    <source>
        <dbReference type="Google" id="ProtNLM"/>
    </source>
</evidence>
<keyword evidence="1" id="KW-0175">Coiled coil</keyword>
<protein>
    <recommendedName>
        <fullName evidence="6">Transmembrane protein</fullName>
    </recommendedName>
</protein>
<evidence type="ECO:0000256" key="1">
    <source>
        <dbReference type="SAM" id="Coils"/>
    </source>
</evidence>
<keyword evidence="3" id="KW-0812">Transmembrane</keyword>
<gene>
    <name evidence="4" type="ORF">CYNAS_LOCUS11959</name>
</gene>
<feature type="compositionally biased region" description="Polar residues" evidence="2">
    <location>
        <begin position="312"/>
        <end position="323"/>
    </location>
</feature>
<evidence type="ECO:0000313" key="5">
    <source>
        <dbReference type="Proteomes" id="UP001176961"/>
    </source>
</evidence>
<feature type="transmembrane region" description="Helical" evidence="3">
    <location>
        <begin position="192"/>
        <end position="211"/>
    </location>
</feature>
<evidence type="ECO:0000313" key="4">
    <source>
        <dbReference type="EMBL" id="CAJ0599976.1"/>
    </source>
</evidence>
<keyword evidence="3" id="KW-0472">Membrane</keyword>
<feature type="transmembrane region" description="Helical" evidence="3">
    <location>
        <begin position="156"/>
        <end position="180"/>
    </location>
</feature>
<dbReference type="AlphaFoldDB" id="A0AA36M6J8"/>
<organism evidence="4 5">
    <name type="scientific">Cylicocyclus nassatus</name>
    <name type="common">Nematode worm</name>
    <dbReference type="NCBI Taxonomy" id="53992"/>
    <lineage>
        <taxon>Eukaryota</taxon>
        <taxon>Metazoa</taxon>
        <taxon>Ecdysozoa</taxon>
        <taxon>Nematoda</taxon>
        <taxon>Chromadorea</taxon>
        <taxon>Rhabditida</taxon>
        <taxon>Rhabditina</taxon>
        <taxon>Rhabditomorpha</taxon>
        <taxon>Strongyloidea</taxon>
        <taxon>Strongylidae</taxon>
        <taxon>Cylicocyclus</taxon>
    </lineage>
</organism>
<feature type="compositionally biased region" description="Basic residues" evidence="2">
    <location>
        <begin position="335"/>
        <end position="352"/>
    </location>
</feature>